<keyword evidence="1" id="KW-1133">Transmembrane helix</keyword>
<dbReference type="InterPro" id="IPR006068">
    <property type="entry name" value="ATPase_P-typ_cation-transptr_C"/>
</dbReference>
<proteinExistence type="predicted"/>
<organism evidence="3 4">
    <name type="scientific">Angomonas deanei</name>
    <dbReference type="NCBI Taxonomy" id="59799"/>
    <lineage>
        <taxon>Eukaryota</taxon>
        <taxon>Discoba</taxon>
        <taxon>Euglenozoa</taxon>
        <taxon>Kinetoplastea</taxon>
        <taxon>Metakinetoplastina</taxon>
        <taxon>Trypanosomatida</taxon>
        <taxon>Trypanosomatidae</taxon>
        <taxon>Strigomonadinae</taxon>
        <taxon>Angomonas</taxon>
    </lineage>
</organism>
<dbReference type="InterPro" id="IPR023298">
    <property type="entry name" value="ATPase_P-typ_TM_dom_sf"/>
</dbReference>
<dbReference type="PANTHER" id="PTHR42861">
    <property type="entry name" value="CALCIUM-TRANSPORTING ATPASE"/>
    <property type="match status" value="1"/>
</dbReference>
<evidence type="ECO:0000313" key="4">
    <source>
        <dbReference type="Proteomes" id="UP000515908"/>
    </source>
</evidence>
<feature type="transmembrane region" description="Helical" evidence="1">
    <location>
        <begin position="249"/>
        <end position="268"/>
    </location>
</feature>
<keyword evidence="4" id="KW-1185">Reference proteome</keyword>
<gene>
    <name evidence="3" type="ORF">ADEAN_000767000</name>
</gene>
<evidence type="ECO:0000256" key="1">
    <source>
        <dbReference type="SAM" id="Phobius"/>
    </source>
</evidence>
<sequence length="277" mass="30824">MILADDNFATIVNAVREGRSIFNNTKQFIRYLISSNIGEVACVLFTGLFGFPEALSPVQLLWVNLVTDGLPATALGFNPPDPDIMEQPPRDVDEPIVNGWLFVRYMIIGVYVGCATVAGFIWWFLINGFTLGDLATYASCTDLSNPHCQVLNNPKTARSIALSILVVIEMLNALNALSENQSIIVTRPSSNKWLILAIVSSLILHVVMMYVPFFADIFNITPLGVHPSLVENAPQWTFLLPTDFHEWKMILLLSLPVIFIDEVIKCVARSIASSRRR</sequence>
<dbReference type="Gene3D" id="3.40.50.1000">
    <property type="entry name" value="HAD superfamily/HAD-like"/>
    <property type="match status" value="1"/>
</dbReference>
<keyword evidence="1" id="KW-0472">Membrane</keyword>
<dbReference type="OrthoDB" id="3352408at2759"/>
<dbReference type="AlphaFoldDB" id="A0A7G2CL61"/>
<accession>A0A7G2CL61</accession>
<name>A0A7G2CL61_9TRYP</name>
<dbReference type="FunFam" id="1.20.1110.10:FF:000037">
    <property type="entry name" value="Calcium-transporting ATPase, putative"/>
    <property type="match status" value="1"/>
</dbReference>
<dbReference type="Proteomes" id="UP000515908">
    <property type="component" value="Chromosome 16"/>
</dbReference>
<feature type="transmembrane region" description="Helical" evidence="1">
    <location>
        <begin position="28"/>
        <end position="51"/>
    </location>
</feature>
<dbReference type="EMBL" id="LR877160">
    <property type="protein sequence ID" value="CAD2220155.1"/>
    <property type="molecule type" value="Genomic_DNA"/>
</dbReference>
<dbReference type="InterPro" id="IPR023214">
    <property type="entry name" value="HAD_sf"/>
</dbReference>
<dbReference type="SUPFAM" id="SSF81665">
    <property type="entry name" value="Calcium ATPase, transmembrane domain M"/>
    <property type="match status" value="1"/>
</dbReference>
<dbReference type="Gene3D" id="1.20.1110.10">
    <property type="entry name" value="Calcium-transporting ATPase, transmembrane domain"/>
    <property type="match status" value="1"/>
</dbReference>
<reference evidence="3 4" key="1">
    <citation type="submission" date="2020-08" db="EMBL/GenBank/DDBJ databases">
        <authorList>
            <person name="Newling K."/>
            <person name="Davey J."/>
            <person name="Forrester S."/>
        </authorList>
    </citation>
    <scope>NUCLEOTIDE SEQUENCE [LARGE SCALE GENOMIC DNA]</scope>
    <source>
        <strain evidence="4">Crithidia deanei Carvalho (ATCC PRA-265)</strain>
    </source>
</reference>
<dbReference type="VEuPathDB" id="TriTrypDB:ADEAN_000767000"/>
<dbReference type="Pfam" id="PF00689">
    <property type="entry name" value="Cation_ATPase_C"/>
    <property type="match status" value="1"/>
</dbReference>
<evidence type="ECO:0000313" key="3">
    <source>
        <dbReference type="EMBL" id="CAD2220155.1"/>
    </source>
</evidence>
<protein>
    <submittedName>
        <fullName evidence="3">Cation transporting ATPase, C-terminus, putative</fullName>
    </submittedName>
</protein>
<keyword evidence="1" id="KW-0812">Transmembrane</keyword>
<feature type="transmembrane region" description="Helical" evidence="1">
    <location>
        <begin position="193"/>
        <end position="215"/>
    </location>
</feature>
<feature type="transmembrane region" description="Helical" evidence="1">
    <location>
        <begin position="102"/>
        <end position="125"/>
    </location>
</feature>
<evidence type="ECO:0000259" key="2">
    <source>
        <dbReference type="Pfam" id="PF00689"/>
    </source>
</evidence>
<feature type="domain" description="Cation-transporting P-type ATPase C-terminal" evidence="2">
    <location>
        <begin position="52"/>
        <end position="266"/>
    </location>
</feature>